<evidence type="ECO:0000256" key="3">
    <source>
        <dbReference type="ARBA" id="ARBA00022833"/>
    </source>
</evidence>
<feature type="compositionally biased region" description="Basic and acidic residues" evidence="4">
    <location>
        <begin position="445"/>
        <end position="460"/>
    </location>
</feature>
<reference evidence="7" key="2">
    <citation type="submission" date="2022-06" db="UniProtKB">
        <authorList>
            <consortium name="EnsemblMetazoa"/>
        </authorList>
    </citation>
    <scope>IDENTIFICATION</scope>
    <source>
        <strain evidence="7">DF5081</strain>
    </source>
</reference>
<evidence type="ECO:0000313" key="7">
    <source>
        <dbReference type="EnsemblMetazoa" id="CJA18571.1"/>
    </source>
</evidence>
<dbReference type="Pfam" id="PF00620">
    <property type="entry name" value="RhoGAP"/>
    <property type="match status" value="1"/>
</dbReference>
<dbReference type="PROSITE" id="PS50081">
    <property type="entry name" value="ZF_DAG_PE_2"/>
    <property type="match status" value="1"/>
</dbReference>
<dbReference type="GO" id="GO:0046872">
    <property type="term" value="F:metal ion binding"/>
    <property type="evidence" value="ECO:0007669"/>
    <property type="project" value="UniProtKB-KW"/>
</dbReference>
<protein>
    <recommendedName>
        <fullName evidence="9">Rho-GAP domain-containing protein</fullName>
    </recommendedName>
</protein>
<evidence type="ECO:0000313" key="8">
    <source>
        <dbReference type="Proteomes" id="UP000005237"/>
    </source>
</evidence>
<dbReference type="AlphaFoldDB" id="A0A8R1I1Y1"/>
<feature type="domain" description="Rho-GAP" evidence="6">
    <location>
        <begin position="140"/>
        <end position="341"/>
    </location>
</feature>
<dbReference type="PROSITE" id="PS50238">
    <property type="entry name" value="RHOGAP"/>
    <property type="match status" value="1"/>
</dbReference>
<evidence type="ECO:0000259" key="6">
    <source>
        <dbReference type="PROSITE" id="PS50238"/>
    </source>
</evidence>
<evidence type="ECO:0000259" key="5">
    <source>
        <dbReference type="PROSITE" id="PS50081"/>
    </source>
</evidence>
<evidence type="ECO:0000256" key="1">
    <source>
        <dbReference type="ARBA" id="ARBA00022468"/>
    </source>
</evidence>
<dbReference type="CDD" id="cd00159">
    <property type="entry name" value="RhoGAP"/>
    <property type="match status" value="1"/>
</dbReference>
<dbReference type="GO" id="GO:0007165">
    <property type="term" value="P:signal transduction"/>
    <property type="evidence" value="ECO:0007669"/>
    <property type="project" value="InterPro"/>
</dbReference>
<organism evidence="7 8">
    <name type="scientific">Caenorhabditis japonica</name>
    <dbReference type="NCBI Taxonomy" id="281687"/>
    <lineage>
        <taxon>Eukaryota</taxon>
        <taxon>Metazoa</taxon>
        <taxon>Ecdysozoa</taxon>
        <taxon>Nematoda</taxon>
        <taxon>Chromadorea</taxon>
        <taxon>Rhabditida</taxon>
        <taxon>Rhabditina</taxon>
        <taxon>Rhabditomorpha</taxon>
        <taxon>Rhabditoidea</taxon>
        <taxon>Rhabditidae</taxon>
        <taxon>Peloderinae</taxon>
        <taxon>Caenorhabditis</taxon>
    </lineage>
</organism>
<evidence type="ECO:0008006" key="9">
    <source>
        <dbReference type="Google" id="ProtNLM"/>
    </source>
</evidence>
<feature type="region of interest" description="Disordered" evidence="4">
    <location>
        <begin position="382"/>
        <end position="505"/>
    </location>
</feature>
<dbReference type="PANTHER" id="PTHR15228">
    <property type="entry name" value="SPERMATHECAL PHYSIOLOGY VARIANT"/>
    <property type="match status" value="1"/>
</dbReference>
<dbReference type="GO" id="GO:0051056">
    <property type="term" value="P:regulation of small GTPase mediated signal transduction"/>
    <property type="evidence" value="ECO:0007669"/>
    <property type="project" value="UniProtKB-ARBA"/>
</dbReference>
<dbReference type="SMART" id="SM00109">
    <property type="entry name" value="C1"/>
    <property type="match status" value="1"/>
</dbReference>
<dbReference type="Gene3D" id="1.10.555.10">
    <property type="entry name" value="Rho GTPase activation protein"/>
    <property type="match status" value="1"/>
</dbReference>
<dbReference type="SUPFAM" id="SSF48350">
    <property type="entry name" value="GTPase activation domain, GAP"/>
    <property type="match status" value="1"/>
</dbReference>
<keyword evidence="3" id="KW-0862">Zinc</keyword>
<keyword evidence="1" id="KW-0343">GTPase activation</keyword>
<dbReference type="InterPro" id="IPR051025">
    <property type="entry name" value="RhoGAP"/>
</dbReference>
<dbReference type="InterPro" id="IPR046349">
    <property type="entry name" value="C1-like_sf"/>
</dbReference>
<dbReference type="GO" id="GO:0005096">
    <property type="term" value="F:GTPase activator activity"/>
    <property type="evidence" value="ECO:0007669"/>
    <property type="project" value="UniProtKB-KW"/>
</dbReference>
<dbReference type="InterPro" id="IPR000198">
    <property type="entry name" value="RhoGAP_dom"/>
</dbReference>
<feature type="compositionally biased region" description="Polar residues" evidence="4">
    <location>
        <begin position="431"/>
        <end position="444"/>
    </location>
</feature>
<keyword evidence="8" id="KW-1185">Reference proteome</keyword>
<dbReference type="InterPro" id="IPR008936">
    <property type="entry name" value="Rho_GTPase_activation_prot"/>
</dbReference>
<feature type="compositionally biased region" description="Basic and acidic residues" evidence="4">
    <location>
        <begin position="473"/>
        <end position="505"/>
    </location>
</feature>
<keyword evidence="2" id="KW-0479">Metal-binding</keyword>
<feature type="compositionally biased region" description="Acidic residues" evidence="4">
    <location>
        <begin position="382"/>
        <end position="395"/>
    </location>
</feature>
<accession>A0A8R1I1Y1</accession>
<dbReference type="InterPro" id="IPR002219">
    <property type="entry name" value="PKC_DAG/PE"/>
</dbReference>
<reference evidence="8" key="1">
    <citation type="submission" date="2010-08" db="EMBL/GenBank/DDBJ databases">
        <authorList>
            <consortium name="Caenorhabditis japonica Sequencing Consortium"/>
            <person name="Wilson R.K."/>
        </authorList>
    </citation>
    <scope>NUCLEOTIDE SEQUENCE [LARGE SCALE GENOMIC DNA]</scope>
    <source>
        <strain evidence="8">DF5081</strain>
    </source>
</reference>
<dbReference type="Proteomes" id="UP000005237">
    <property type="component" value="Unassembled WGS sequence"/>
</dbReference>
<dbReference type="EnsemblMetazoa" id="CJA18571.1">
    <property type="protein sequence ID" value="CJA18571.1"/>
    <property type="gene ID" value="WBGene00137776"/>
</dbReference>
<feature type="compositionally biased region" description="Polar residues" evidence="4">
    <location>
        <begin position="412"/>
        <end position="422"/>
    </location>
</feature>
<dbReference type="PANTHER" id="PTHR15228:SF25">
    <property type="entry name" value="F-BAR DOMAIN-CONTAINING PROTEIN"/>
    <property type="match status" value="1"/>
</dbReference>
<feature type="domain" description="Phorbol-ester/DAG-type" evidence="5">
    <location>
        <begin position="79"/>
        <end position="124"/>
    </location>
</feature>
<proteinExistence type="predicted"/>
<dbReference type="SUPFAM" id="SSF57889">
    <property type="entry name" value="Cysteine-rich domain"/>
    <property type="match status" value="1"/>
</dbReference>
<evidence type="ECO:0000256" key="2">
    <source>
        <dbReference type="ARBA" id="ARBA00022723"/>
    </source>
</evidence>
<evidence type="ECO:0000256" key="4">
    <source>
        <dbReference type="SAM" id="MobiDB-lite"/>
    </source>
</evidence>
<dbReference type="SMART" id="SM00324">
    <property type="entry name" value="RhoGAP"/>
    <property type="match status" value="1"/>
</dbReference>
<name>A0A8R1I1Y1_CAEJA</name>
<sequence length="505" mass="57690">MQSYICRVQIIYNRFVTESDRSIDEGVASCDGSSSLTSLRRNAINPDDEGALPDTKRHKKTSYAGRTFDNHEISTAAQSHHIQRTVQPSKCSACDTLSILYTVQCIDCGGQWHKTCFPRIQQVCGQASKLVDRRTSIFGVPLKGLLEHQNRHIPLIIEKSVDQLQRRGLRAKGIYRTCGVKSKIEEICNSFERSSSDDEVCLENENPMNLASVVKLYLRKLPEPLLTYDLYDDFVKLGTETCSSQASGSNFEDDKIEQLRHLVRKLPIHNYETLKFIMIHLNRVSWFHEVNLMGAANLSTVIAPSLIWMSPKRANHTSAIMHTQFTNKAIEVMIRNAYTIFGMDRQADWQSFFSRYSVEEPPKEEEDCGNESDIEDDIEDLEEQDRSEDDDDEEIFLPPTPDILKTTRKPVEQTTSLPNTKTPVERLPSGRRSNNNESPGTIQRRTTDMPRKTDTGDKRKSYTTSIVIAPRDGSPEHVDQIQIIERDVYDKRPSLEREKVESTRL</sequence>